<accession>A0A840G4A8</accession>
<protein>
    <submittedName>
        <fullName evidence="2">Uncharacterized protein</fullName>
    </submittedName>
</protein>
<keyword evidence="1" id="KW-1133">Transmembrane helix</keyword>
<keyword evidence="3" id="KW-1185">Reference proteome</keyword>
<dbReference type="AlphaFoldDB" id="A0A840G4A8"/>
<evidence type="ECO:0000256" key="1">
    <source>
        <dbReference type="SAM" id="Phobius"/>
    </source>
</evidence>
<name>A0A840G4A8_RHOTE</name>
<keyword evidence="1" id="KW-0472">Membrane</keyword>
<dbReference type="Proteomes" id="UP000587070">
    <property type="component" value="Unassembled WGS sequence"/>
</dbReference>
<proteinExistence type="predicted"/>
<sequence>MLRFHSFGLGAGARLHFCVLAPILSGVFGANIGGTPVMLLVLLFGGALNFYAMVRELAQPA</sequence>
<keyword evidence="1" id="KW-0812">Transmembrane</keyword>
<gene>
    <name evidence="2" type="ORF">GGD90_000510</name>
</gene>
<dbReference type="EMBL" id="JACIGE010000001">
    <property type="protein sequence ID" value="MBB4246161.1"/>
    <property type="molecule type" value="Genomic_DNA"/>
</dbReference>
<reference evidence="2 3" key="1">
    <citation type="submission" date="2020-08" db="EMBL/GenBank/DDBJ databases">
        <title>Genome sequencing of Purple Non-Sulfur Bacteria from various extreme environments.</title>
        <authorList>
            <person name="Mayer M."/>
        </authorList>
    </citation>
    <scope>NUCLEOTIDE SEQUENCE [LARGE SCALE GENOMIC DNA]</scope>
    <source>
        <strain evidence="2 3">2761</strain>
    </source>
</reference>
<dbReference type="RefSeq" id="WP_153114863.1">
    <property type="nucleotide sequence ID" value="NZ_JACIGE010000001.1"/>
</dbReference>
<comment type="caution">
    <text evidence="2">The sequence shown here is derived from an EMBL/GenBank/DDBJ whole genome shotgun (WGS) entry which is preliminary data.</text>
</comment>
<organism evidence="2 3">
    <name type="scientific">Rhodocyclus tenuis</name>
    <name type="common">Rhodospirillum tenue</name>
    <dbReference type="NCBI Taxonomy" id="1066"/>
    <lineage>
        <taxon>Bacteria</taxon>
        <taxon>Pseudomonadati</taxon>
        <taxon>Pseudomonadota</taxon>
        <taxon>Betaproteobacteria</taxon>
        <taxon>Rhodocyclales</taxon>
        <taxon>Rhodocyclaceae</taxon>
        <taxon>Rhodocyclus</taxon>
    </lineage>
</organism>
<evidence type="ECO:0000313" key="2">
    <source>
        <dbReference type="EMBL" id="MBB4246161.1"/>
    </source>
</evidence>
<evidence type="ECO:0000313" key="3">
    <source>
        <dbReference type="Proteomes" id="UP000587070"/>
    </source>
</evidence>
<feature type="transmembrane region" description="Helical" evidence="1">
    <location>
        <begin position="36"/>
        <end position="54"/>
    </location>
</feature>